<dbReference type="Proteomes" id="UP000241587">
    <property type="component" value="Unassembled WGS sequence"/>
</dbReference>
<keyword evidence="3" id="KW-1185">Reference proteome</keyword>
<protein>
    <submittedName>
        <fullName evidence="2">Uncharacterized protein</fullName>
    </submittedName>
</protein>
<evidence type="ECO:0000313" key="3">
    <source>
        <dbReference type="Proteomes" id="UP000241587"/>
    </source>
</evidence>
<sequence length="69" mass="8174">MSLKVVEVYLAHPPDRATPYAAYSDMRYLYGHSSSLRRYVSMENKLVWQFCFCFALATRVACILFDQWR</sequence>
<name>A0A2T4H527_FUSCU</name>
<feature type="transmembrane region" description="Helical" evidence="1">
    <location>
        <begin position="46"/>
        <end position="65"/>
    </location>
</feature>
<keyword evidence="1" id="KW-0812">Transmembrane</keyword>
<gene>
    <name evidence="2" type="ORF">FCULG_00011580</name>
</gene>
<comment type="caution">
    <text evidence="2">The sequence shown here is derived from an EMBL/GenBank/DDBJ whole genome shotgun (WGS) entry which is preliminary data.</text>
</comment>
<dbReference type="OrthoDB" id="10391487at2759"/>
<dbReference type="AlphaFoldDB" id="A0A2T4H527"/>
<organism evidence="2 3">
    <name type="scientific">Fusarium culmorum</name>
    <dbReference type="NCBI Taxonomy" id="5516"/>
    <lineage>
        <taxon>Eukaryota</taxon>
        <taxon>Fungi</taxon>
        <taxon>Dikarya</taxon>
        <taxon>Ascomycota</taxon>
        <taxon>Pezizomycotina</taxon>
        <taxon>Sordariomycetes</taxon>
        <taxon>Hypocreomycetidae</taxon>
        <taxon>Hypocreales</taxon>
        <taxon>Nectriaceae</taxon>
        <taxon>Fusarium</taxon>
    </lineage>
</organism>
<reference evidence="2 3" key="1">
    <citation type="submission" date="2018-02" db="EMBL/GenBank/DDBJ databases">
        <title>Fusarium culmorum secondary metabolites in fungal-bacterial-plant interactions.</title>
        <authorList>
            <person name="Schmidt R."/>
        </authorList>
    </citation>
    <scope>NUCLEOTIDE SEQUENCE [LARGE SCALE GENOMIC DNA]</scope>
    <source>
        <strain evidence="2 3">PV</strain>
    </source>
</reference>
<accession>A0A2T4H527</accession>
<dbReference type="EMBL" id="PVEM01000002">
    <property type="protein sequence ID" value="PTD10908.1"/>
    <property type="molecule type" value="Genomic_DNA"/>
</dbReference>
<evidence type="ECO:0000256" key="1">
    <source>
        <dbReference type="SAM" id="Phobius"/>
    </source>
</evidence>
<keyword evidence="1" id="KW-1133">Transmembrane helix</keyword>
<evidence type="ECO:0000313" key="2">
    <source>
        <dbReference type="EMBL" id="PTD10908.1"/>
    </source>
</evidence>
<proteinExistence type="predicted"/>
<keyword evidence="1" id="KW-0472">Membrane</keyword>